<keyword evidence="4" id="KW-1185">Reference proteome</keyword>
<dbReference type="InterPro" id="IPR013783">
    <property type="entry name" value="Ig-like_fold"/>
</dbReference>
<dbReference type="GO" id="GO:0016799">
    <property type="term" value="F:hydrolase activity, hydrolyzing N-glycosyl compounds"/>
    <property type="evidence" value="ECO:0007669"/>
    <property type="project" value="InterPro"/>
</dbReference>
<accession>A0A136IYY2</accession>
<dbReference type="Pfam" id="PF07632">
    <property type="entry name" value="Sde182_NH-like"/>
    <property type="match status" value="1"/>
</dbReference>
<organism evidence="3 4">
    <name type="scientific">Microdochium bolleyi</name>
    <dbReference type="NCBI Taxonomy" id="196109"/>
    <lineage>
        <taxon>Eukaryota</taxon>
        <taxon>Fungi</taxon>
        <taxon>Dikarya</taxon>
        <taxon>Ascomycota</taxon>
        <taxon>Pezizomycotina</taxon>
        <taxon>Sordariomycetes</taxon>
        <taxon>Xylariomycetidae</taxon>
        <taxon>Xylariales</taxon>
        <taxon>Microdochiaceae</taxon>
        <taxon>Microdochium</taxon>
    </lineage>
</organism>
<dbReference type="InterPro" id="IPR036452">
    <property type="entry name" value="Ribo_hydro-like"/>
</dbReference>
<dbReference type="Gene3D" id="2.60.40.10">
    <property type="entry name" value="Immunoglobulins"/>
    <property type="match status" value="1"/>
</dbReference>
<evidence type="ECO:0000313" key="4">
    <source>
        <dbReference type="Proteomes" id="UP000070501"/>
    </source>
</evidence>
<dbReference type="Pfam" id="PF21027">
    <property type="entry name" value="Sde0182_C"/>
    <property type="match status" value="1"/>
</dbReference>
<evidence type="ECO:0000313" key="3">
    <source>
        <dbReference type="EMBL" id="KXJ90131.1"/>
    </source>
</evidence>
<dbReference type="Proteomes" id="UP000070501">
    <property type="component" value="Unassembled WGS sequence"/>
</dbReference>
<protein>
    <recommendedName>
        <fullName evidence="5">Cellulose-binding protein</fullName>
    </recommendedName>
</protein>
<dbReference type="InterPro" id="IPR048527">
    <property type="entry name" value="Sde182_C"/>
</dbReference>
<reference evidence="4" key="1">
    <citation type="submission" date="2016-02" db="EMBL/GenBank/DDBJ databases">
        <title>Draft genome sequence of Microdochium bolleyi, a fungal endophyte of beachgrass.</title>
        <authorList>
            <consortium name="DOE Joint Genome Institute"/>
            <person name="David A.S."/>
            <person name="May G."/>
            <person name="Haridas S."/>
            <person name="Lim J."/>
            <person name="Wang M."/>
            <person name="Labutti K."/>
            <person name="Lipzen A."/>
            <person name="Barry K."/>
            <person name="Grigoriev I.V."/>
        </authorList>
    </citation>
    <scope>NUCLEOTIDE SEQUENCE [LARGE SCALE GENOMIC DNA]</scope>
    <source>
        <strain evidence="4">J235TASD1</strain>
    </source>
</reference>
<dbReference type="AlphaFoldDB" id="A0A136IYY2"/>
<dbReference type="STRING" id="196109.A0A136IYY2"/>
<dbReference type="InParanoid" id="A0A136IYY2"/>
<dbReference type="EMBL" id="KQ964253">
    <property type="protein sequence ID" value="KXJ90131.1"/>
    <property type="molecule type" value="Genomic_DNA"/>
</dbReference>
<dbReference type="OrthoDB" id="3592035at2759"/>
<evidence type="ECO:0000259" key="2">
    <source>
        <dbReference type="Pfam" id="PF21027"/>
    </source>
</evidence>
<evidence type="ECO:0000259" key="1">
    <source>
        <dbReference type="Pfam" id="PF07632"/>
    </source>
</evidence>
<dbReference type="InterPro" id="IPR011483">
    <property type="entry name" value="Sde182_NH-like"/>
</dbReference>
<proteinExistence type="predicted"/>
<feature type="domain" description="Cellulose-binding Sde182 C-terminal" evidence="2">
    <location>
        <begin position="377"/>
        <end position="497"/>
    </location>
</feature>
<sequence>MVDPARLRRVASRPRVFIVSDISNEPDDAQSLVRLLLYANELDIVGLVACTSCWMRRKVRPEDMHAIVRAYGRVVGNLNAHVHPDNQYPSEAYLQSIIKPGPPVYGREALAEGYPLSEGARLLIDAADDATTSETPLWVLSWGGVNVLAQALQHVHATRSPAAARSFRARLRVYTISDQDDCGHWIRVNYPDILYICSLHAWGEYGCATWTGISGDVLMKSLDTGGPDTSLVTKEWLAANIQTVGSPLGEVYPDASFIMEGDTPTFLYLIQNGLGVPEQPSWGSWGGRYGLVDLGGSARHYADVKDTVTGKDGKMHRSGQASIWRWREAYQGDFAARMQWTLTADREKASHAPVVVVNDSSAGAEAYYIDAEAGSELVLDASRSYSPDHTEEHGGGLTFEWYHYKEPTTTGSLVHWPSVPDVEFVPSSSSGGSDKANMHGSVVKVAIPAPETCAVDILTGQPLQKGQVLHFILTVKSSGTGAAIRTTTTYKRLVVQVTNRAGRGGRDLAGRTFDTVTEALGFSTGQERLEEGSGR</sequence>
<evidence type="ECO:0008006" key="5">
    <source>
        <dbReference type="Google" id="ProtNLM"/>
    </source>
</evidence>
<feature type="domain" description="Cellulose-binding Sde182 nucleoside hydrolase-like" evidence="1">
    <location>
        <begin position="15"/>
        <end position="289"/>
    </location>
</feature>
<dbReference type="Gene3D" id="3.90.245.10">
    <property type="entry name" value="Ribonucleoside hydrolase-like"/>
    <property type="match status" value="1"/>
</dbReference>
<gene>
    <name evidence="3" type="ORF">Micbo1qcDRAFT_227242</name>
</gene>
<name>A0A136IYY2_9PEZI</name>